<dbReference type="PANTHER" id="PTHR30007:SF0">
    <property type="entry name" value="TRANSPOSASE"/>
    <property type="match status" value="1"/>
</dbReference>
<dbReference type="Proteomes" id="UP000514509">
    <property type="component" value="Chromosome"/>
</dbReference>
<dbReference type="RefSeq" id="WP_182415367.1">
    <property type="nucleotide sequence ID" value="NZ_CP055153.1"/>
</dbReference>
<keyword evidence="3" id="KW-1185">Reference proteome</keyword>
<evidence type="ECO:0000313" key="3">
    <source>
        <dbReference type="Proteomes" id="UP000514509"/>
    </source>
</evidence>
<evidence type="ECO:0000259" key="1">
    <source>
        <dbReference type="Pfam" id="PF01609"/>
    </source>
</evidence>
<feature type="domain" description="Transposase IS4-like" evidence="1">
    <location>
        <begin position="3"/>
        <end position="150"/>
    </location>
</feature>
<reference evidence="2 3" key="2">
    <citation type="submission" date="2020-08" db="EMBL/GenBank/DDBJ databases">
        <title>Adhaeribacter dokdonensis sp. nov., isolated from the rhizosphere of Elymus tsukushiensis, a plant native to the Dokdo Islands, Republic of Korea.</title>
        <authorList>
            <person name="Ghim S.Y."/>
        </authorList>
    </citation>
    <scope>NUCLEOTIDE SEQUENCE [LARGE SCALE GENOMIC DNA]</scope>
    <source>
        <strain evidence="2 3">KUDC8001</strain>
    </source>
</reference>
<gene>
    <name evidence="2" type="ORF">HUW48_09060</name>
</gene>
<dbReference type="GO" id="GO:0004803">
    <property type="term" value="F:transposase activity"/>
    <property type="evidence" value="ECO:0007669"/>
    <property type="project" value="InterPro"/>
</dbReference>
<accession>A0A7L7L752</accession>
<protein>
    <submittedName>
        <fullName evidence="2">Transposase</fullName>
    </submittedName>
</protein>
<proteinExistence type="predicted"/>
<dbReference type="Pfam" id="PF01609">
    <property type="entry name" value="DDE_Tnp_1"/>
    <property type="match status" value="1"/>
</dbReference>
<dbReference type="KEGG" id="add:HUW48_09060"/>
<dbReference type="AlphaFoldDB" id="A0A7L7L752"/>
<organism evidence="2 3">
    <name type="scientific">Adhaeribacter radiodurans</name>
    <dbReference type="NCBI Taxonomy" id="2745197"/>
    <lineage>
        <taxon>Bacteria</taxon>
        <taxon>Pseudomonadati</taxon>
        <taxon>Bacteroidota</taxon>
        <taxon>Cytophagia</taxon>
        <taxon>Cytophagales</taxon>
        <taxon>Hymenobacteraceae</taxon>
        <taxon>Adhaeribacter</taxon>
    </lineage>
</organism>
<reference evidence="2 3" key="1">
    <citation type="submission" date="2020-06" db="EMBL/GenBank/DDBJ databases">
        <authorList>
            <person name="Hwang Y.J."/>
        </authorList>
    </citation>
    <scope>NUCLEOTIDE SEQUENCE [LARGE SCALE GENOMIC DNA]</scope>
    <source>
        <strain evidence="2 3">KUDC8001</strain>
    </source>
</reference>
<evidence type="ECO:0000313" key="2">
    <source>
        <dbReference type="EMBL" id="QMU28179.1"/>
    </source>
</evidence>
<dbReference type="InterPro" id="IPR002559">
    <property type="entry name" value="Transposase_11"/>
</dbReference>
<dbReference type="GO" id="GO:0003677">
    <property type="term" value="F:DNA binding"/>
    <property type="evidence" value="ECO:0007669"/>
    <property type="project" value="InterPro"/>
</dbReference>
<dbReference type="EMBL" id="CP055153">
    <property type="protein sequence ID" value="QMU28179.1"/>
    <property type="molecule type" value="Genomic_DNA"/>
</dbReference>
<sequence>MAAVDSQSVKKGSLISLVTGVDGAKLVNGRKRHVAVDTLGLPLALLVSSAQVQDGQAGIELLWQLEQASDQVQLIRADHAYSGYFKDCADLSNWQVAISQRPETQKGFVPQKGRWQVERSFAWFHFFRRLSKDYEKTTRSSLCFMQVAFIHIILARLPS</sequence>
<dbReference type="GO" id="GO:0006313">
    <property type="term" value="P:DNA transposition"/>
    <property type="evidence" value="ECO:0007669"/>
    <property type="project" value="InterPro"/>
</dbReference>
<name>A0A7L7L752_9BACT</name>
<dbReference type="PANTHER" id="PTHR30007">
    <property type="entry name" value="PHP DOMAIN PROTEIN"/>
    <property type="match status" value="1"/>
</dbReference>